<dbReference type="HAMAP" id="MF_00240">
    <property type="entry name" value="LolA"/>
    <property type="match status" value="1"/>
</dbReference>
<evidence type="ECO:0000256" key="5">
    <source>
        <dbReference type="ARBA" id="ARBA00022448"/>
    </source>
</evidence>
<keyword evidence="7 10" id="KW-0574">Periplasm</keyword>
<dbReference type="InterPro" id="IPR018323">
    <property type="entry name" value="OM_lipoprot_carrier_LolA_Pbac"/>
</dbReference>
<comment type="subunit">
    <text evidence="3 10">Monomer.</text>
</comment>
<dbReference type="OrthoDB" id="9787361at2"/>
<gene>
    <name evidence="10" type="primary">lolA</name>
    <name evidence="11" type="ORF">ARC78_01930</name>
</gene>
<accession>A0A0R0AC65</accession>
<evidence type="ECO:0000313" key="12">
    <source>
        <dbReference type="Proteomes" id="UP000050836"/>
    </source>
</evidence>
<comment type="subcellular location">
    <subcellularLocation>
        <location evidence="1 10">Periplasm</location>
    </subcellularLocation>
</comment>
<keyword evidence="6 10" id="KW-0732">Signal</keyword>
<dbReference type="NCBIfam" id="TIGR00547">
    <property type="entry name" value="lolA"/>
    <property type="match status" value="1"/>
</dbReference>
<keyword evidence="11" id="KW-0449">Lipoprotein</keyword>
<evidence type="ECO:0000256" key="4">
    <source>
        <dbReference type="ARBA" id="ARBA00014035"/>
    </source>
</evidence>
<dbReference type="GO" id="GO:0042953">
    <property type="term" value="P:lipoprotein transport"/>
    <property type="evidence" value="ECO:0007669"/>
    <property type="project" value="InterPro"/>
</dbReference>
<dbReference type="Gene3D" id="2.50.20.10">
    <property type="entry name" value="Lipoprotein localisation LolA/LolB/LppX"/>
    <property type="match status" value="1"/>
</dbReference>
<comment type="caution">
    <text evidence="11">The sequence shown here is derived from an EMBL/GenBank/DDBJ whole genome shotgun (WGS) entry which is preliminary data.</text>
</comment>
<feature type="chain" id="PRO_5008995003" description="Outer-membrane lipoprotein carrier protein" evidence="10">
    <location>
        <begin position="26"/>
        <end position="212"/>
    </location>
</feature>
<protein>
    <recommendedName>
        <fullName evidence="4 10">Outer-membrane lipoprotein carrier protein</fullName>
    </recommendedName>
</protein>
<evidence type="ECO:0000256" key="8">
    <source>
        <dbReference type="ARBA" id="ARBA00022927"/>
    </source>
</evidence>
<dbReference type="CDD" id="cd16325">
    <property type="entry name" value="LolA"/>
    <property type="match status" value="1"/>
</dbReference>
<comment type="similarity">
    <text evidence="2 10">Belongs to the LolA family.</text>
</comment>
<keyword evidence="9 10" id="KW-0143">Chaperone</keyword>
<organism evidence="11 12">
    <name type="scientific">Stenotrophomonas pictorum JCM 9942</name>
    <dbReference type="NCBI Taxonomy" id="1236960"/>
    <lineage>
        <taxon>Bacteria</taxon>
        <taxon>Pseudomonadati</taxon>
        <taxon>Pseudomonadota</taxon>
        <taxon>Gammaproteobacteria</taxon>
        <taxon>Lysobacterales</taxon>
        <taxon>Lysobacteraceae</taxon>
        <taxon>Stenotrophomonas</taxon>
    </lineage>
</organism>
<sequence length="212" mass="23020" precursor="true">MTAFLRHSVLAVAVACAGLAADAHAGARDDLKSFTSGLRGLDGQFSQQVFDSRGKLKESSSGRVALSAPRLFRWEYTRPHPQLIVADGAKVWVYEPDLEQATVREQGSEEQSSPLTALINPALLERQYDVSEEAAARDGMQWLSLTPKRETDASFQYAALGFAQGGLSRMEVVDAVGQRTVIDFSGWKKNPGFAAGTFRFVPAKGVDVVGER</sequence>
<reference evidence="11 12" key="1">
    <citation type="submission" date="2015-10" db="EMBL/GenBank/DDBJ databases">
        <title>Genome sequencing and analysis of members of genus Stenotrophomonas.</title>
        <authorList>
            <person name="Patil P.P."/>
            <person name="Midha S."/>
            <person name="Patil P.B."/>
        </authorList>
    </citation>
    <scope>NUCLEOTIDE SEQUENCE [LARGE SCALE GENOMIC DNA]</scope>
    <source>
        <strain evidence="11 12">JCM 9942</strain>
    </source>
</reference>
<evidence type="ECO:0000256" key="6">
    <source>
        <dbReference type="ARBA" id="ARBA00022729"/>
    </source>
</evidence>
<dbReference type="GO" id="GO:0030288">
    <property type="term" value="C:outer membrane-bounded periplasmic space"/>
    <property type="evidence" value="ECO:0007669"/>
    <property type="project" value="TreeGrafter"/>
</dbReference>
<evidence type="ECO:0000256" key="3">
    <source>
        <dbReference type="ARBA" id="ARBA00011245"/>
    </source>
</evidence>
<keyword evidence="5 10" id="KW-0813">Transport</keyword>
<dbReference type="GO" id="GO:0044874">
    <property type="term" value="P:lipoprotein localization to outer membrane"/>
    <property type="evidence" value="ECO:0007669"/>
    <property type="project" value="UniProtKB-UniRule"/>
</dbReference>
<keyword evidence="12" id="KW-1185">Reference proteome</keyword>
<dbReference type="InterPro" id="IPR029046">
    <property type="entry name" value="LolA/LolB/LppX"/>
</dbReference>
<evidence type="ECO:0000256" key="1">
    <source>
        <dbReference type="ARBA" id="ARBA00004418"/>
    </source>
</evidence>
<dbReference type="InterPro" id="IPR004564">
    <property type="entry name" value="OM_lipoprot_carrier_LolA-like"/>
</dbReference>
<dbReference type="EMBL" id="LLXS01000045">
    <property type="protein sequence ID" value="KRG39502.1"/>
    <property type="molecule type" value="Genomic_DNA"/>
</dbReference>
<evidence type="ECO:0000256" key="9">
    <source>
        <dbReference type="ARBA" id="ARBA00023186"/>
    </source>
</evidence>
<feature type="signal peptide" evidence="10">
    <location>
        <begin position="1"/>
        <end position="25"/>
    </location>
</feature>
<name>A0A0R0AC65_9GAMM</name>
<proteinExistence type="inferred from homology"/>
<evidence type="ECO:0000256" key="7">
    <source>
        <dbReference type="ARBA" id="ARBA00022764"/>
    </source>
</evidence>
<dbReference type="RefSeq" id="WP_054658538.1">
    <property type="nucleotide sequence ID" value="NZ_BAZI01000084.1"/>
</dbReference>
<comment type="function">
    <text evidence="10">Participates in the translocation of lipoproteins from the inner membrane to the outer membrane. Only forms a complex with a lipoprotein if the residue after the N-terminal Cys is not an aspartate (The Asp acts as a targeting signal to indicate that the lipoprotein should stay in the inner membrane).</text>
</comment>
<dbReference type="Proteomes" id="UP000050836">
    <property type="component" value="Unassembled WGS sequence"/>
</dbReference>
<dbReference type="PANTHER" id="PTHR35869:SF1">
    <property type="entry name" value="OUTER-MEMBRANE LIPOPROTEIN CARRIER PROTEIN"/>
    <property type="match status" value="1"/>
</dbReference>
<evidence type="ECO:0000256" key="2">
    <source>
        <dbReference type="ARBA" id="ARBA00007615"/>
    </source>
</evidence>
<keyword evidence="8 10" id="KW-0653">Protein transport</keyword>
<evidence type="ECO:0000313" key="11">
    <source>
        <dbReference type="EMBL" id="KRG39502.1"/>
    </source>
</evidence>
<dbReference type="AlphaFoldDB" id="A0A0R0AC65"/>
<evidence type="ECO:0000256" key="10">
    <source>
        <dbReference type="HAMAP-Rule" id="MF_00240"/>
    </source>
</evidence>
<dbReference type="Pfam" id="PF03548">
    <property type="entry name" value="LolA"/>
    <property type="match status" value="1"/>
</dbReference>
<dbReference type="PANTHER" id="PTHR35869">
    <property type="entry name" value="OUTER-MEMBRANE LIPOPROTEIN CARRIER PROTEIN"/>
    <property type="match status" value="1"/>
</dbReference>
<dbReference type="SUPFAM" id="SSF89392">
    <property type="entry name" value="Prokaryotic lipoproteins and lipoprotein localization factors"/>
    <property type="match status" value="1"/>
</dbReference>